<evidence type="ECO:0000256" key="1">
    <source>
        <dbReference type="SAM" id="Coils"/>
    </source>
</evidence>
<dbReference type="GO" id="GO:0060287">
    <property type="term" value="P:epithelial cilium movement involved in determination of left/right asymmetry"/>
    <property type="evidence" value="ECO:0007669"/>
    <property type="project" value="TreeGrafter"/>
</dbReference>
<comment type="caution">
    <text evidence="2">The sequence shown here is derived from an EMBL/GenBank/DDBJ whole genome shotgun (WGS) entry which is preliminary data.</text>
</comment>
<dbReference type="PROSITE" id="PS50896">
    <property type="entry name" value="LISH"/>
    <property type="match status" value="1"/>
</dbReference>
<dbReference type="PANTHER" id="PTHR39063:SF1">
    <property type="entry name" value="OFD1 CENTRIOLE AND CENTRIOLAR SATELLITE PROTEIN"/>
    <property type="match status" value="1"/>
</dbReference>
<dbReference type="GO" id="GO:0005576">
    <property type="term" value="C:extracellular region"/>
    <property type="evidence" value="ECO:0007669"/>
    <property type="project" value="GOC"/>
</dbReference>
<accession>A0AAW1NU02</accession>
<keyword evidence="3" id="KW-1185">Reference proteome</keyword>
<keyword evidence="1" id="KW-0175">Coiled coil</keyword>
<feature type="coiled-coil region" evidence="1">
    <location>
        <begin position="150"/>
        <end position="177"/>
    </location>
</feature>
<evidence type="ECO:0000313" key="2">
    <source>
        <dbReference type="EMBL" id="KAK9795591.1"/>
    </source>
</evidence>
<dbReference type="AlphaFoldDB" id="A0AAW1NU02"/>
<dbReference type="Pfam" id="PF16045">
    <property type="entry name" value="LisH_2"/>
    <property type="match status" value="1"/>
</dbReference>
<dbReference type="PANTHER" id="PTHR39063">
    <property type="entry name" value="ORAL-FACIAL-DIGITAL SYNDROME 1 PROTEIN HOMOLOG"/>
    <property type="match status" value="1"/>
</dbReference>
<evidence type="ECO:0008006" key="4">
    <source>
        <dbReference type="Google" id="ProtNLM"/>
    </source>
</evidence>
<reference evidence="2 3" key="1">
    <citation type="journal article" date="2024" name="Nat. Commun.">
        <title>Phylogenomics reveals the evolutionary origins of lichenization in chlorophyte algae.</title>
        <authorList>
            <person name="Puginier C."/>
            <person name="Libourel C."/>
            <person name="Otte J."/>
            <person name="Skaloud P."/>
            <person name="Haon M."/>
            <person name="Grisel S."/>
            <person name="Petersen M."/>
            <person name="Berrin J.G."/>
            <person name="Delaux P.M."/>
            <person name="Dal Grande F."/>
            <person name="Keller J."/>
        </authorList>
    </citation>
    <scope>NUCLEOTIDE SEQUENCE [LARGE SCALE GENOMIC DNA]</scope>
    <source>
        <strain evidence="2 3">SAG 2036</strain>
    </source>
</reference>
<proteinExistence type="predicted"/>
<organism evidence="2 3">
    <name type="scientific">Symbiochloris irregularis</name>
    <dbReference type="NCBI Taxonomy" id="706552"/>
    <lineage>
        <taxon>Eukaryota</taxon>
        <taxon>Viridiplantae</taxon>
        <taxon>Chlorophyta</taxon>
        <taxon>core chlorophytes</taxon>
        <taxon>Trebouxiophyceae</taxon>
        <taxon>Trebouxiales</taxon>
        <taxon>Trebouxiaceae</taxon>
        <taxon>Symbiochloris</taxon>
    </lineage>
</organism>
<name>A0AAW1NU02_9CHLO</name>
<dbReference type="GO" id="GO:0036064">
    <property type="term" value="C:ciliary basal body"/>
    <property type="evidence" value="ECO:0007669"/>
    <property type="project" value="TreeGrafter"/>
</dbReference>
<dbReference type="InterPro" id="IPR006594">
    <property type="entry name" value="LisH"/>
</dbReference>
<dbReference type="EMBL" id="JALJOQ010000125">
    <property type="protein sequence ID" value="KAK9795591.1"/>
    <property type="molecule type" value="Genomic_DNA"/>
</dbReference>
<gene>
    <name evidence="2" type="ORF">WJX73_001514</name>
</gene>
<dbReference type="Proteomes" id="UP001465755">
    <property type="component" value="Unassembled WGS sequence"/>
</dbReference>
<evidence type="ECO:0000313" key="3">
    <source>
        <dbReference type="Proteomes" id="UP001465755"/>
    </source>
</evidence>
<protein>
    <recommendedName>
        <fullName evidence="4">LisH domain-containing protein</fullName>
    </recommendedName>
</protein>
<sequence>MDASFKEELLSHLSDSGALHTLKERLRSEVSKSLIPSSEPSQIFKKPKKQLRRVLDALFEDYLDNSQYHYSLSVFQPESGSRGHSLSHRDVLKTLHIEPGSELYSALKRRGYGRQSHGAAKPGLATALLEAVMETSGTAKLNKHAAEDSSSFKRAEIRKLEQRQAELEARIRSIESDERLKTAASNNAAAVHHVAQTSGPKFSVQERLQQAAASSWVAQATDEPVWMAWAQQSDTLIDEVLAGCETMLQCVEDARLALAAAEQDAADLRGQLGHILLERRDLIAVLPDLAPVLAWGPGNVNPPATPISRAAVVLSAEQRIKEGVRSLQKKVLSHRQTATAHLAHSLACMGLKPPEASPGILHGPPAYDRS</sequence>
<dbReference type="InterPro" id="IPR055289">
    <property type="entry name" value="OFD1"/>
</dbReference>